<evidence type="ECO:0008006" key="4">
    <source>
        <dbReference type="Google" id="ProtNLM"/>
    </source>
</evidence>
<dbReference type="AlphaFoldDB" id="A0A841JAD8"/>
<dbReference type="RefSeq" id="WP_183587394.1">
    <property type="nucleotide sequence ID" value="NZ_JACHCA010000005.1"/>
</dbReference>
<dbReference type="EMBL" id="JACHCA010000005">
    <property type="protein sequence ID" value="MBB6128063.1"/>
    <property type="molecule type" value="Genomic_DNA"/>
</dbReference>
<accession>A0A841JAD8</accession>
<sequence length="179" mass="21175">MIITLVLNENDYLTQQLYVASTSKRSRRNRRKSWLIVSIGFVVLGLCFTGSNEFYNYYFLGMGVLSFIFYPYYQRYKYRRHYQKNVSEMLQYRIGKPCEVNFLPDFILTKDVTGEGKMNTSEITEINEISSHYFIRTKSGETLIIPKAQIHSPSFVTDLVAIFKNPNIMINKQLDWKWK</sequence>
<gene>
    <name evidence="2" type="ORF">HDF22_002176</name>
</gene>
<feature type="transmembrane region" description="Helical" evidence="1">
    <location>
        <begin position="57"/>
        <end position="73"/>
    </location>
</feature>
<organism evidence="2 3">
    <name type="scientific">Mucilaginibacter lappiensis</name>
    <dbReference type="NCBI Taxonomy" id="354630"/>
    <lineage>
        <taxon>Bacteria</taxon>
        <taxon>Pseudomonadati</taxon>
        <taxon>Bacteroidota</taxon>
        <taxon>Sphingobacteriia</taxon>
        <taxon>Sphingobacteriales</taxon>
        <taxon>Sphingobacteriaceae</taxon>
        <taxon>Mucilaginibacter</taxon>
    </lineage>
</organism>
<protein>
    <recommendedName>
        <fullName evidence="4">YcxB-like protein</fullName>
    </recommendedName>
</protein>
<keyword evidence="1" id="KW-1133">Transmembrane helix</keyword>
<keyword evidence="1" id="KW-0472">Membrane</keyword>
<evidence type="ECO:0000256" key="1">
    <source>
        <dbReference type="SAM" id="Phobius"/>
    </source>
</evidence>
<name>A0A841JAD8_9SPHI</name>
<proteinExistence type="predicted"/>
<reference evidence="2 3" key="1">
    <citation type="submission" date="2020-08" db="EMBL/GenBank/DDBJ databases">
        <title>Genomic Encyclopedia of Type Strains, Phase IV (KMG-V): Genome sequencing to study the core and pangenomes of soil and plant-associated prokaryotes.</title>
        <authorList>
            <person name="Whitman W."/>
        </authorList>
    </citation>
    <scope>NUCLEOTIDE SEQUENCE [LARGE SCALE GENOMIC DNA]</scope>
    <source>
        <strain evidence="2 3">MP601</strain>
    </source>
</reference>
<feature type="transmembrane region" description="Helical" evidence="1">
    <location>
        <begin position="33"/>
        <end position="51"/>
    </location>
</feature>
<evidence type="ECO:0000313" key="3">
    <source>
        <dbReference type="Proteomes" id="UP000548326"/>
    </source>
</evidence>
<evidence type="ECO:0000313" key="2">
    <source>
        <dbReference type="EMBL" id="MBB6128063.1"/>
    </source>
</evidence>
<comment type="caution">
    <text evidence="2">The sequence shown here is derived from an EMBL/GenBank/DDBJ whole genome shotgun (WGS) entry which is preliminary data.</text>
</comment>
<keyword evidence="1" id="KW-0812">Transmembrane</keyword>
<dbReference type="Proteomes" id="UP000548326">
    <property type="component" value="Unassembled WGS sequence"/>
</dbReference>